<dbReference type="Pfam" id="PF16700">
    <property type="entry name" value="SNCAIP_SNCA_bd"/>
    <property type="match status" value="1"/>
</dbReference>
<dbReference type="PROSITE" id="PS52027">
    <property type="entry name" value="ZF_C2HC_C3H"/>
    <property type="match status" value="5"/>
</dbReference>
<dbReference type="Gene3D" id="1.25.40.20">
    <property type="entry name" value="Ankyrin repeat-containing domain"/>
    <property type="match status" value="1"/>
</dbReference>
<feature type="compositionally biased region" description="Basic and acidic residues" evidence="7">
    <location>
        <begin position="442"/>
        <end position="456"/>
    </location>
</feature>
<gene>
    <name evidence="9" type="ORF">EOD39_10587</name>
</gene>
<accession>A0A662YWI9</accession>
<dbReference type="InterPro" id="IPR002110">
    <property type="entry name" value="Ankyrin_rpt"/>
</dbReference>
<dbReference type="Pfam" id="PF13913">
    <property type="entry name" value="zf-C2HC_2"/>
    <property type="match status" value="5"/>
</dbReference>
<feature type="region of interest" description="Disordered" evidence="7">
    <location>
        <begin position="1078"/>
        <end position="1151"/>
    </location>
</feature>
<feature type="domain" description="C2HC/C3H-type" evidence="8">
    <location>
        <begin position="66"/>
        <end position="95"/>
    </location>
</feature>
<dbReference type="Pfam" id="PF12796">
    <property type="entry name" value="Ank_2"/>
    <property type="match status" value="2"/>
</dbReference>
<keyword evidence="10" id="KW-1185">Reference proteome</keyword>
<feature type="region of interest" description="Disordered" evidence="7">
    <location>
        <begin position="160"/>
        <end position="191"/>
    </location>
</feature>
<dbReference type="EMBL" id="SCEB01000277">
    <property type="protein sequence ID" value="RXM99908.1"/>
    <property type="molecule type" value="Genomic_DNA"/>
</dbReference>
<keyword evidence="3" id="KW-0862">Zinc</keyword>
<keyword evidence="2 5" id="KW-0863">Zinc-finger</keyword>
<dbReference type="GO" id="GO:0008270">
    <property type="term" value="F:zinc ion binding"/>
    <property type="evidence" value="ECO:0007669"/>
    <property type="project" value="UniProtKB-KW"/>
</dbReference>
<feature type="region of interest" description="Disordered" evidence="7">
    <location>
        <begin position="890"/>
        <end position="934"/>
    </location>
</feature>
<name>A0A662YWI9_ACIRT</name>
<evidence type="ECO:0000313" key="9">
    <source>
        <dbReference type="EMBL" id="RXM99908.1"/>
    </source>
</evidence>
<keyword evidence="1" id="KW-0479">Metal-binding</keyword>
<feature type="repeat" description="ANK" evidence="4">
    <location>
        <begin position="798"/>
        <end position="830"/>
    </location>
</feature>
<evidence type="ECO:0000256" key="1">
    <source>
        <dbReference type="ARBA" id="ARBA00022723"/>
    </source>
</evidence>
<feature type="domain" description="C2HC/C3H-type" evidence="8">
    <location>
        <begin position="137"/>
        <end position="166"/>
    </location>
</feature>
<evidence type="ECO:0000256" key="6">
    <source>
        <dbReference type="SAM" id="Coils"/>
    </source>
</evidence>
<evidence type="ECO:0000256" key="5">
    <source>
        <dbReference type="PROSITE-ProRule" id="PRU01371"/>
    </source>
</evidence>
<dbReference type="GO" id="GO:0031625">
    <property type="term" value="F:ubiquitin protein ligase binding"/>
    <property type="evidence" value="ECO:0007669"/>
    <property type="project" value="TreeGrafter"/>
</dbReference>
<evidence type="ECO:0000259" key="8">
    <source>
        <dbReference type="PROSITE" id="PS52027"/>
    </source>
</evidence>
<dbReference type="InterPro" id="IPR032027">
    <property type="entry name" value="SNCAIP_SNCA-bd"/>
</dbReference>
<feature type="region of interest" description="Disordered" evidence="7">
    <location>
        <begin position="1019"/>
        <end position="1048"/>
    </location>
</feature>
<dbReference type="Proteomes" id="UP000289886">
    <property type="component" value="Unassembled WGS sequence"/>
</dbReference>
<feature type="compositionally biased region" description="Polar residues" evidence="7">
    <location>
        <begin position="901"/>
        <end position="917"/>
    </location>
</feature>
<evidence type="ECO:0000256" key="3">
    <source>
        <dbReference type="ARBA" id="ARBA00022833"/>
    </source>
</evidence>
<feature type="domain" description="C2HC/C3H-type" evidence="8">
    <location>
        <begin position="267"/>
        <end position="296"/>
    </location>
</feature>
<feature type="domain" description="C2HC/C3H-type" evidence="8">
    <location>
        <begin position="197"/>
        <end position="226"/>
    </location>
</feature>
<dbReference type="PANTHER" id="PTHR22882:SF3">
    <property type="entry name" value="SYNPHILIN-1"/>
    <property type="match status" value="1"/>
</dbReference>
<feature type="coiled-coil region" evidence="6">
    <location>
        <begin position="1399"/>
        <end position="1450"/>
    </location>
</feature>
<dbReference type="Gene3D" id="6.10.250.750">
    <property type="match status" value="1"/>
</dbReference>
<feature type="region of interest" description="Disordered" evidence="7">
    <location>
        <begin position="1224"/>
        <end position="1255"/>
    </location>
</feature>
<feature type="region of interest" description="Disordered" evidence="7">
    <location>
        <begin position="235"/>
        <end position="258"/>
    </location>
</feature>
<keyword evidence="4" id="KW-0040">ANK repeat</keyword>
<feature type="compositionally biased region" description="Polar residues" evidence="7">
    <location>
        <begin position="241"/>
        <end position="250"/>
    </location>
</feature>
<sequence length="1992" mass="222261">MPFPPNQLHTLGDSTLQPKEGAKAINTGEQERLARPTTAVLIRKSSESTMSQNNLKHPVIPPKRPGFRVCYICGREFGSKSIDIHEPKCLEKWHIQNEKLPRNQRRPAPQKPEALSAGSAYDVEAMNEAAWQSSKAQLLPCENCGRRFLPDRLAVHQRSCKPKPGALGPLKTPSSTTLETLSESISSSSQKAQPKPRTLVCYICGREFGTLSLPIHEPKCLEKWKIENDKLSKNLRRTLPQKPQANQTGGATREKQNEAAYQSYKDQLLPCYNCGRTFAPDRLLVHQKSCKNKTTGLSVKTVSLTNEVTSQNNQGTIKKQNNGTSSKQAEKPAIVRRPATVVCYICGREFGSKSISIHEPQCLKKWHIENSQLPKSLQRTEPKKPEVSVVTVSGTNWNSGVSTLSGNGLKPTGIAEVCSKFRPVKRVSPLKHQPETSENETDTDHRGEYHKEDTSEKLPQPATASPSEGQGFKGKDVSSGVLFGELEHYDLDMDEILDVPYIKSNQQLSTLSKVAPEKRTVGIGLSDTFHSNKPCSGVNSENVPASVTQFCVLSPVKSSEPRKAQAIVPDQNRHSAGGLELSQNLFTCGSVCEAEAQGKSFTNRTFADSHVHKTDKTMPNCQPRIFHLQSPAAESNLDETSNRTWSNMGGQGERNEDAKKVKSILNIVREGQISLLPHLAVDNLETIHDENGNNLLHVSASQGHAECLQHLTSLMGEDCLNERNTDQLTPAGLSIKNGHLECVRWMVSETEAIAELSCTRDHPSLIHYAACYGQEKIILWLLQFMQEQGISLDEVDQYGNSAVHIASQHGHLGCIQTLVEYGANVTIQNQQGEKPSQSAERHGHTTCSRYLVVVETCMSLASQVVKITKQLKEQTTVRVTLQSQLQQLLESQQMEEGTPIESPSSPLSPGTTRTQVPFSPEHKPTDPSNSTLQKSCIGNITSRRLFKQKEEDSDKILRQLLGKEIAENVCTQEKLSLEFQDGQKEGAGAGVGTTVLRRMPAEKRELKLARLRLIMQRSLSESDTDSYNAEDQKNTPVKRADKRRPQPIVENVECTESLNFMIKKHTSAAARKYAFATGSSKSVDGHSPSPTSESSDPDYEPHYQTGSLPRRISAGETSQCGLDGANGQKVTTSPKSALKSPSSKRRTSQNLKLRVTFGEAVVHVEQTECDSNSDRSKESGKGMSKTPPGSEAGDHWKRPFGTFRSIMESLSGNQNNNNNHCQTTTSLPQNPIGRKAADSKSNQITPTKLKNKTDPCSFNSNHPTCMLITGGLHNTYTACTDDLNNSLEKMTTISEYERNSKPTEDNIKCGNMQFLEDLNQLEEMLKDSVKRNKYKQQVTIFIIGYQNACGERQVILDQLHEFFIRHLSFLSAEEEELSDIEDNDIEDIAIRVNEALFSAEQATHRLVELNKKMLNYMNTTVSSKEGNKKRRKLEKALNKAEAEITNLTVKLTPTQKELEKKERNIKQLIKHSEIKNLQCLQFKSQAEDFKSQTEVMKEDPRSSGVLPEVKCIEKGTEKPTLVVTQVSSEQSAVQERLPTEGSEKFLCRRMSALETVQVAFLEHSIDLRDEQALAVSKIDELEKEVSTLKERFNQTVSCLQDELETKMLHWTQSDTGDLSDHTDLDALIDDEAGFMASEPTGTLEGPVEDLLRERSLLCSTSQEMFIGAQRFYDIAVVQYSPDVDMLDYVCSLASSSQCILSEALTGATSYDGTAHEQRSMSYINSVLEQTSLDSLPVSGLSTADAAMESPTKSELQNQMLQMKTELSIKSQLHQEKDQRSHRLLSDMKQRVDFLQKELNTVKLSTKEEGNRQFNASKKGQDSVILFTRLDIKRNTKVLKKSLSAGRIPQESYEIASQAMGEYSRLQRERFSQLVKQYTQHVTLCEAKKNLSNLRKRAAAAAPDESETLRRIEKLHRRHMDCFTARFYEGIHHLPSGCDPFPLPMAEGSQGVWEMVMAQPQHVQSSAQITSYNIPKILELDLQRVQFPQQHPW</sequence>
<feature type="compositionally biased region" description="Low complexity" evidence="7">
    <location>
        <begin position="174"/>
        <end position="189"/>
    </location>
</feature>
<evidence type="ECO:0000256" key="7">
    <source>
        <dbReference type="SAM" id="MobiDB-lite"/>
    </source>
</evidence>
<reference evidence="9 10" key="1">
    <citation type="submission" date="2019-01" db="EMBL/GenBank/DDBJ databases">
        <title>Draft Genome and Complete Hox-Cluster Characterization of the Sterlet Sturgeon (Acipenser ruthenus).</title>
        <authorList>
            <person name="Wei Q."/>
        </authorList>
    </citation>
    <scope>NUCLEOTIDE SEQUENCE [LARGE SCALE GENOMIC DNA]</scope>
    <source>
        <strain evidence="9">WHYD16114868_AA</strain>
        <tissue evidence="9">Blood</tissue>
    </source>
</reference>
<dbReference type="InterPro" id="IPR049899">
    <property type="entry name" value="Znf_C2HC_C3H"/>
</dbReference>
<dbReference type="PROSITE" id="PS50088">
    <property type="entry name" value="ANK_REPEAT"/>
    <property type="match status" value="1"/>
</dbReference>
<evidence type="ECO:0000313" key="10">
    <source>
        <dbReference type="Proteomes" id="UP000289886"/>
    </source>
</evidence>
<dbReference type="PANTHER" id="PTHR22882">
    <property type="entry name" value="SYNPHILIN-1"/>
    <property type="match status" value="1"/>
</dbReference>
<dbReference type="SUPFAM" id="SSF48403">
    <property type="entry name" value="Ankyrin repeat"/>
    <property type="match status" value="1"/>
</dbReference>
<comment type="caution">
    <text evidence="9">The sequence shown here is derived from an EMBL/GenBank/DDBJ whole genome shotgun (WGS) entry which is preliminary data.</text>
</comment>
<feature type="region of interest" description="Disordered" evidence="7">
    <location>
        <begin position="425"/>
        <end position="476"/>
    </location>
</feature>
<keyword evidence="6" id="KW-0175">Coiled coil</keyword>
<dbReference type="InterPro" id="IPR036770">
    <property type="entry name" value="Ankyrin_rpt-contain_sf"/>
</dbReference>
<feature type="compositionally biased region" description="Polar residues" evidence="7">
    <location>
        <begin position="638"/>
        <end position="648"/>
    </location>
</feature>
<organism evidence="9 10">
    <name type="scientific">Acipenser ruthenus</name>
    <name type="common">Sterlet sturgeon</name>
    <dbReference type="NCBI Taxonomy" id="7906"/>
    <lineage>
        <taxon>Eukaryota</taxon>
        <taxon>Metazoa</taxon>
        <taxon>Chordata</taxon>
        <taxon>Craniata</taxon>
        <taxon>Vertebrata</taxon>
        <taxon>Euteleostomi</taxon>
        <taxon>Actinopterygii</taxon>
        <taxon>Chondrostei</taxon>
        <taxon>Acipenseriformes</taxon>
        <taxon>Acipenseridae</taxon>
        <taxon>Acipenser</taxon>
    </lineage>
</organism>
<proteinExistence type="predicted"/>
<protein>
    <submittedName>
        <fullName evidence="9">Synphilin-1</fullName>
    </submittedName>
</protein>
<dbReference type="PROSITE" id="PS50297">
    <property type="entry name" value="ANK_REP_REGION"/>
    <property type="match status" value="1"/>
</dbReference>
<feature type="domain" description="C2HC/C3H-type" evidence="8">
    <location>
        <begin position="339"/>
        <end position="368"/>
    </location>
</feature>
<evidence type="ECO:0000256" key="4">
    <source>
        <dbReference type="PROSITE-ProRule" id="PRU00023"/>
    </source>
</evidence>
<dbReference type="SMART" id="SM00248">
    <property type="entry name" value="ANK"/>
    <property type="match status" value="4"/>
</dbReference>
<feature type="region of interest" description="Disordered" evidence="7">
    <location>
        <begin position="1166"/>
        <end position="1198"/>
    </location>
</feature>
<dbReference type="Gene3D" id="3.30.160.60">
    <property type="entry name" value="Classic Zinc Finger"/>
    <property type="match status" value="5"/>
</dbReference>
<feature type="compositionally biased region" description="Polar residues" evidence="7">
    <location>
        <begin position="1239"/>
        <end position="1255"/>
    </location>
</feature>
<feature type="compositionally biased region" description="Polar residues" evidence="7">
    <location>
        <begin position="1019"/>
        <end position="1029"/>
    </location>
</feature>
<feature type="region of interest" description="Disordered" evidence="7">
    <location>
        <begin position="633"/>
        <end position="657"/>
    </location>
</feature>
<dbReference type="InterPro" id="IPR040133">
    <property type="entry name" value="SNCAIP"/>
</dbReference>
<evidence type="ECO:0000256" key="2">
    <source>
        <dbReference type="ARBA" id="ARBA00022771"/>
    </source>
</evidence>